<dbReference type="NCBIfam" id="NF037995">
    <property type="entry name" value="TRAP_S1"/>
    <property type="match status" value="1"/>
</dbReference>
<evidence type="ECO:0000313" key="6">
    <source>
        <dbReference type="Proteomes" id="UP000028680"/>
    </source>
</evidence>
<evidence type="ECO:0000256" key="3">
    <source>
        <dbReference type="ARBA" id="ARBA00022764"/>
    </source>
</evidence>
<dbReference type="PANTHER" id="PTHR33376">
    <property type="match status" value="1"/>
</dbReference>
<dbReference type="RefSeq" id="WP_044049481.1">
    <property type="nucleotide sequence ID" value="NZ_CP003984.1"/>
</dbReference>
<evidence type="ECO:0000256" key="1">
    <source>
        <dbReference type="ARBA" id="ARBA00004418"/>
    </source>
</evidence>
<name>A0AAN0VI05_9RHOB</name>
<proteinExistence type="predicted"/>
<sequence>MNLRFKLAAILAGSLSISANAVSGEELSVATFVPPSHETITGALAWFENELTSRSNGELTLKVYAAGQLGAGPTQQYKRAVEGVADITFGIAASTPTLFPKTMLAILPGKALDGPDSTRRMWTVFDKYMADEWSDVKVLAVGNPAGGMIIATKDVSTIEGMRGAKIVPWAAITTPVLQGMGAVPVQLDPTEHYTALSTGTIDAAISSINNIMPPWNLDEVANYAVVNTPATFNPVFYVMNKERYESLSAKHQKIIDEISGMPFSMQLVQAFHDADEVALKWKDEKIAAGELNVEWIVTSDRERAKMEAAAAAGMEAIYSDYADRGIQNAQTIYEALNK</sequence>
<keyword evidence="3" id="KW-0574">Periplasm</keyword>
<dbReference type="GO" id="GO:0042597">
    <property type="term" value="C:periplasmic space"/>
    <property type="evidence" value="ECO:0007669"/>
    <property type="project" value="UniProtKB-SubCell"/>
</dbReference>
<keyword evidence="6" id="KW-1185">Reference proteome</keyword>
<dbReference type="GO" id="GO:0055085">
    <property type="term" value="P:transmembrane transport"/>
    <property type="evidence" value="ECO:0007669"/>
    <property type="project" value="InterPro"/>
</dbReference>
<comment type="subcellular location">
    <subcellularLocation>
        <location evidence="1">Periplasm</location>
    </subcellularLocation>
</comment>
<dbReference type="EMBL" id="CP003984">
    <property type="protein sequence ID" value="AII86650.1"/>
    <property type="molecule type" value="Genomic_DNA"/>
</dbReference>
<feature type="signal peptide" evidence="4">
    <location>
        <begin position="1"/>
        <end position="21"/>
    </location>
</feature>
<feature type="chain" id="PRO_5042879603" evidence="4">
    <location>
        <begin position="22"/>
        <end position="338"/>
    </location>
</feature>
<protein>
    <submittedName>
        <fullName evidence="5">TRAP dicarboxylate transporter, subunit DctP</fullName>
    </submittedName>
</protein>
<evidence type="ECO:0000256" key="4">
    <source>
        <dbReference type="SAM" id="SignalP"/>
    </source>
</evidence>
<dbReference type="Proteomes" id="UP000028680">
    <property type="component" value="Chromosome"/>
</dbReference>
<dbReference type="InterPro" id="IPR038404">
    <property type="entry name" value="TRAP_DctP_sf"/>
</dbReference>
<dbReference type="AlphaFoldDB" id="A0AAN0VI05"/>
<dbReference type="InterPro" id="IPR018389">
    <property type="entry name" value="DctP_fam"/>
</dbReference>
<reference evidence="5 6" key="1">
    <citation type="journal article" date="2014" name="ISME J.">
        <title>Adaptation of an abundant Roseobacter RCA organism to pelagic systems revealed by genomic and transcriptomic analyses.</title>
        <authorList>
            <person name="Voget S."/>
            <person name="Wemheuer B."/>
            <person name="Brinkhoff T."/>
            <person name="Vollmers J."/>
            <person name="Dietrich S."/>
            <person name="Giebel H.A."/>
            <person name="Beardsley C."/>
            <person name="Sardemann C."/>
            <person name="Bakenhus I."/>
            <person name="Billerbeck S."/>
            <person name="Daniel R."/>
            <person name="Simon M."/>
        </authorList>
    </citation>
    <scope>NUCLEOTIDE SEQUENCE [LARGE SCALE GENOMIC DNA]</scope>
    <source>
        <strain evidence="5 6">RCA23</strain>
    </source>
</reference>
<organism evidence="5 6">
    <name type="scientific">Planktomarina temperata RCA23</name>
    <dbReference type="NCBI Taxonomy" id="666509"/>
    <lineage>
        <taxon>Bacteria</taxon>
        <taxon>Pseudomonadati</taxon>
        <taxon>Pseudomonadota</taxon>
        <taxon>Alphaproteobacteria</taxon>
        <taxon>Rhodobacterales</taxon>
        <taxon>Paracoccaceae</taxon>
        <taxon>Planktomarina</taxon>
    </lineage>
</organism>
<dbReference type="KEGG" id="ptp:RCA23_c11000"/>
<evidence type="ECO:0000313" key="5">
    <source>
        <dbReference type="EMBL" id="AII86650.1"/>
    </source>
</evidence>
<dbReference type="SUPFAM" id="SSF53850">
    <property type="entry name" value="Periplasmic binding protein-like II"/>
    <property type="match status" value="1"/>
</dbReference>
<gene>
    <name evidence="5" type="primary">dctP6</name>
    <name evidence="5" type="ORF">RCA23_c11000</name>
</gene>
<evidence type="ECO:0000256" key="2">
    <source>
        <dbReference type="ARBA" id="ARBA00022729"/>
    </source>
</evidence>
<dbReference type="Pfam" id="PF03480">
    <property type="entry name" value="DctP"/>
    <property type="match status" value="1"/>
</dbReference>
<keyword evidence="2 4" id="KW-0732">Signal</keyword>
<dbReference type="PANTHER" id="PTHR33376:SF5">
    <property type="entry name" value="EXTRACYTOPLASMIC SOLUTE RECEPTOR PROTEIN"/>
    <property type="match status" value="1"/>
</dbReference>
<dbReference type="Gene3D" id="3.40.190.170">
    <property type="entry name" value="Bacterial extracellular solute-binding protein, family 7"/>
    <property type="match status" value="1"/>
</dbReference>
<accession>A0AAN0VI05</accession>